<dbReference type="Proteomes" id="UP000053424">
    <property type="component" value="Unassembled WGS sequence"/>
</dbReference>
<dbReference type="AlphaFoldDB" id="A0A0C2YJR9"/>
<gene>
    <name evidence="1" type="ORF">M413DRAFT_27662</name>
</gene>
<protein>
    <submittedName>
        <fullName evidence="1">Uncharacterized protein</fullName>
    </submittedName>
</protein>
<accession>A0A0C2YJR9</accession>
<proteinExistence type="predicted"/>
<evidence type="ECO:0000313" key="1">
    <source>
        <dbReference type="EMBL" id="KIM41277.1"/>
    </source>
</evidence>
<dbReference type="EMBL" id="KN831780">
    <property type="protein sequence ID" value="KIM41277.1"/>
    <property type="molecule type" value="Genomic_DNA"/>
</dbReference>
<reference evidence="2" key="2">
    <citation type="submission" date="2015-01" db="EMBL/GenBank/DDBJ databases">
        <title>Evolutionary Origins and Diversification of the Mycorrhizal Mutualists.</title>
        <authorList>
            <consortium name="DOE Joint Genome Institute"/>
            <consortium name="Mycorrhizal Genomics Consortium"/>
            <person name="Kohler A."/>
            <person name="Kuo A."/>
            <person name="Nagy L.G."/>
            <person name="Floudas D."/>
            <person name="Copeland A."/>
            <person name="Barry K.W."/>
            <person name="Cichocki N."/>
            <person name="Veneault-Fourrey C."/>
            <person name="LaButti K."/>
            <person name="Lindquist E.A."/>
            <person name="Lipzen A."/>
            <person name="Lundell T."/>
            <person name="Morin E."/>
            <person name="Murat C."/>
            <person name="Riley R."/>
            <person name="Ohm R."/>
            <person name="Sun H."/>
            <person name="Tunlid A."/>
            <person name="Henrissat B."/>
            <person name="Grigoriev I.V."/>
            <person name="Hibbett D.S."/>
            <person name="Martin F."/>
        </authorList>
    </citation>
    <scope>NUCLEOTIDE SEQUENCE [LARGE SCALE GENOMIC DNA]</scope>
    <source>
        <strain evidence="2">h7</strain>
    </source>
</reference>
<reference evidence="1 2" key="1">
    <citation type="submission" date="2014-04" db="EMBL/GenBank/DDBJ databases">
        <authorList>
            <consortium name="DOE Joint Genome Institute"/>
            <person name="Kuo A."/>
            <person name="Gay G."/>
            <person name="Dore J."/>
            <person name="Kohler A."/>
            <person name="Nagy L.G."/>
            <person name="Floudas D."/>
            <person name="Copeland A."/>
            <person name="Barry K.W."/>
            <person name="Cichocki N."/>
            <person name="Veneault-Fourrey C."/>
            <person name="LaButti K."/>
            <person name="Lindquist E.A."/>
            <person name="Lipzen A."/>
            <person name="Lundell T."/>
            <person name="Morin E."/>
            <person name="Murat C."/>
            <person name="Sun H."/>
            <person name="Tunlid A."/>
            <person name="Henrissat B."/>
            <person name="Grigoriev I.V."/>
            <person name="Hibbett D.S."/>
            <person name="Martin F."/>
            <person name="Nordberg H.P."/>
            <person name="Cantor M.N."/>
            <person name="Hua S.X."/>
        </authorList>
    </citation>
    <scope>NUCLEOTIDE SEQUENCE [LARGE SCALE GENOMIC DNA]</scope>
    <source>
        <strain evidence="2">h7</strain>
    </source>
</reference>
<sequence>MRTPGKAVLRLIYFFKFLEKKGGSGALVPFPPGTKGLFYYHLAPGSPPQAGEIRFKECDSVQQFSSGEDLQVDTGAPWTLPLFNIVNSTPRRGYLEEPLLAPGLVDQELVADLQRLVRDSRRCKRLLHYGIALYEIDQPFVTDLHVATFGARLITRQTIQTFADIAFWPTLTRHSLRIPGNRPPFYGRVRARFELMNTPQDEERPILHLRILGIIKPIEHRVVQDFMPELRAAELLMYREARDSDCIPWSYSPLMFGNNYKVLVEFLKCRAADEAKFAV</sequence>
<keyword evidence="2" id="KW-1185">Reference proteome</keyword>
<organism evidence="1 2">
    <name type="scientific">Hebeloma cylindrosporum</name>
    <dbReference type="NCBI Taxonomy" id="76867"/>
    <lineage>
        <taxon>Eukaryota</taxon>
        <taxon>Fungi</taxon>
        <taxon>Dikarya</taxon>
        <taxon>Basidiomycota</taxon>
        <taxon>Agaricomycotina</taxon>
        <taxon>Agaricomycetes</taxon>
        <taxon>Agaricomycetidae</taxon>
        <taxon>Agaricales</taxon>
        <taxon>Agaricineae</taxon>
        <taxon>Hymenogastraceae</taxon>
        <taxon>Hebeloma</taxon>
    </lineage>
</organism>
<dbReference type="OrthoDB" id="2750929at2759"/>
<dbReference type="HOGENOM" id="CLU_066045_0_0_1"/>
<name>A0A0C2YJR9_HEBCY</name>
<evidence type="ECO:0000313" key="2">
    <source>
        <dbReference type="Proteomes" id="UP000053424"/>
    </source>
</evidence>